<evidence type="ECO:0000259" key="4">
    <source>
        <dbReference type="Pfam" id="PF07687"/>
    </source>
</evidence>
<dbReference type="InterPro" id="IPR011650">
    <property type="entry name" value="Peptidase_M20_dimer"/>
</dbReference>
<dbReference type="GO" id="GO:0046872">
    <property type="term" value="F:metal ion binding"/>
    <property type="evidence" value="ECO:0007669"/>
    <property type="project" value="UniProtKB-KW"/>
</dbReference>
<dbReference type="PANTHER" id="PTHR43808:SF9">
    <property type="entry name" value="BLL0789 PROTEIN"/>
    <property type="match status" value="1"/>
</dbReference>
<feature type="active site" description="Proton acceptor" evidence="3">
    <location>
        <position position="154"/>
    </location>
</feature>
<dbReference type="SUPFAM" id="SSF55031">
    <property type="entry name" value="Bacterial exopeptidase dimerisation domain"/>
    <property type="match status" value="1"/>
</dbReference>
<gene>
    <name evidence="5" type="ORF">QNH46_05890</name>
</gene>
<evidence type="ECO:0000313" key="5">
    <source>
        <dbReference type="EMBL" id="WHX50194.1"/>
    </source>
</evidence>
<name>A0AA95IA72_9BACL</name>
<evidence type="ECO:0000313" key="6">
    <source>
        <dbReference type="Proteomes" id="UP001177943"/>
    </source>
</evidence>
<dbReference type="GO" id="GO:0016787">
    <property type="term" value="F:hydrolase activity"/>
    <property type="evidence" value="ECO:0007669"/>
    <property type="project" value="UniProtKB-KW"/>
</dbReference>
<dbReference type="Gene3D" id="3.40.630.10">
    <property type="entry name" value="Zn peptidases"/>
    <property type="match status" value="1"/>
</dbReference>
<dbReference type="PANTHER" id="PTHR43808">
    <property type="entry name" value="ACETYLORNITHINE DEACETYLASE"/>
    <property type="match status" value="1"/>
</dbReference>
<dbReference type="AlphaFoldDB" id="A0AA95IA72"/>
<dbReference type="RefSeq" id="WP_283927279.1">
    <property type="nucleotide sequence ID" value="NZ_CP126084.1"/>
</dbReference>
<organism evidence="5 6">
    <name type="scientific">Paenibacillus woosongensis</name>
    <dbReference type="NCBI Taxonomy" id="307580"/>
    <lineage>
        <taxon>Bacteria</taxon>
        <taxon>Bacillati</taxon>
        <taxon>Bacillota</taxon>
        <taxon>Bacilli</taxon>
        <taxon>Bacillales</taxon>
        <taxon>Paenibacillaceae</taxon>
        <taxon>Paenibacillus</taxon>
    </lineage>
</organism>
<feature type="domain" description="Peptidase M20 dimerisation" evidence="4">
    <location>
        <begin position="190"/>
        <end position="282"/>
    </location>
</feature>
<dbReference type="Gene3D" id="3.30.70.360">
    <property type="match status" value="1"/>
</dbReference>
<reference evidence="5" key="1">
    <citation type="submission" date="2023-05" db="EMBL/GenBank/DDBJ databases">
        <title>Comparative genomics of Bacillaceae isolates and their secondary metabolite potential.</title>
        <authorList>
            <person name="Song L."/>
            <person name="Nielsen L.J."/>
            <person name="Mohite O."/>
            <person name="Xu X."/>
            <person name="Weber T."/>
            <person name="Kovacs A.T."/>
        </authorList>
    </citation>
    <scope>NUCLEOTIDE SEQUENCE</scope>
    <source>
        <strain evidence="5">B2_4</strain>
    </source>
</reference>
<dbReference type="InterPro" id="IPR017150">
    <property type="entry name" value="Pept_M20_glutamate_carboxypep"/>
</dbReference>
<proteinExistence type="predicted"/>
<accession>A0AA95IA72</accession>
<dbReference type="PIRSF" id="PIRSF037238">
    <property type="entry name" value="Carboxypeptidase_G2"/>
    <property type="match status" value="1"/>
</dbReference>
<dbReference type="Pfam" id="PF01546">
    <property type="entry name" value="Peptidase_M20"/>
    <property type="match status" value="1"/>
</dbReference>
<dbReference type="EMBL" id="CP126084">
    <property type="protein sequence ID" value="WHX50194.1"/>
    <property type="molecule type" value="Genomic_DNA"/>
</dbReference>
<evidence type="ECO:0000256" key="2">
    <source>
        <dbReference type="ARBA" id="ARBA00022801"/>
    </source>
</evidence>
<dbReference type="InterPro" id="IPR050072">
    <property type="entry name" value="Peptidase_M20A"/>
</dbReference>
<evidence type="ECO:0000256" key="3">
    <source>
        <dbReference type="PIRSR" id="PIRSR037238-1"/>
    </source>
</evidence>
<dbReference type="InterPro" id="IPR002933">
    <property type="entry name" value="Peptidase_M20"/>
</dbReference>
<dbReference type="InterPro" id="IPR036264">
    <property type="entry name" value="Bact_exopeptidase_dim_dom"/>
</dbReference>
<evidence type="ECO:0000256" key="1">
    <source>
        <dbReference type="ARBA" id="ARBA00022723"/>
    </source>
</evidence>
<keyword evidence="2" id="KW-0378">Hydrolase</keyword>
<sequence length="388" mass="42048">MSKLLEFINGQRAAFLKDLEQLVNMDSPTGSKVLVDQAMEVVIQRFQELIGGTVERIPQDKFGDQVKLYLRKETGTTAETGVGAGQIMLLTHIDTVWPEGEVASRPFRQEGNRLYGPGIFDMKCGLLQGLYAMYAVASQCNPAKNIVLFINTDEEVGSPSSRRWIEEEAAKSDAVFVLEPALGSDGKLKTARKGVGRFTLEIEGVSAHSGINHSEGVSALEELAHQILFLQGLTDYEKGSTVNVGLASGGTAVNVVSDYARAQFELRIESKDEADRLNQLISNMSPVLNNVKLRVQGGMVRPPMERAMSRDLFASAQSVARELGFPLQETATGGASDGNFTAALNVPTLDGLGAVGHGAHALEEYVELDHIALRSALLAHLMMEQMKD</sequence>
<protein>
    <submittedName>
        <fullName evidence="5">M20 family metallopeptidase</fullName>
    </submittedName>
</protein>
<dbReference type="CDD" id="cd03885">
    <property type="entry name" value="M20_CPDG2"/>
    <property type="match status" value="1"/>
</dbReference>
<feature type="active site" evidence="3">
    <location>
        <position position="94"/>
    </location>
</feature>
<dbReference type="Pfam" id="PF07687">
    <property type="entry name" value="M20_dimer"/>
    <property type="match status" value="1"/>
</dbReference>
<dbReference type="SUPFAM" id="SSF53187">
    <property type="entry name" value="Zn-dependent exopeptidases"/>
    <property type="match status" value="1"/>
</dbReference>
<keyword evidence="1" id="KW-0479">Metal-binding</keyword>
<dbReference type="Proteomes" id="UP001177943">
    <property type="component" value="Chromosome"/>
</dbReference>
<dbReference type="KEGG" id="pwn:QNH46_05890"/>